<dbReference type="PROSITE" id="PS50297">
    <property type="entry name" value="ANK_REP_REGION"/>
    <property type="match status" value="1"/>
</dbReference>
<dbReference type="PROSITE" id="PS50088">
    <property type="entry name" value="ANK_REPEAT"/>
    <property type="match status" value="1"/>
</dbReference>
<protein>
    <recommendedName>
        <fullName evidence="7">Ankyrin repeat domain-containing protein</fullName>
    </recommendedName>
</protein>
<dbReference type="PANTHER" id="PTHR24201">
    <property type="entry name" value="ANK_REP_REGION DOMAIN-CONTAINING PROTEIN"/>
    <property type="match status" value="1"/>
</dbReference>
<reference evidence="5" key="2">
    <citation type="submission" date="2021-04" db="EMBL/GenBank/DDBJ databases">
        <authorList>
            <person name="Gilroy R."/>
        </authorList>
    </citation>
    <scope>NUCLEOTIDE SEQUENCE</scope>
    <source>
        <strain evidence="5">14975</strain>
    </source>
</reference>
<dbReference type="Pfam" id="PF13857">
    <property type="entry name" value="Ank_5"/>
    <property type="match status" value="1"/>
</dbReference>
<name>A0A9D2AH51_9BACT</name>
<feature type="repeat" description="ANK" evidence="3">
    <location>
        <begin position="102"/>
        <end position="134"/>
    </location>
</feature>
<sequence>MSDLQWNSVPVEDEARPMVSLGELRRMAEDLDPEEFDEPVQAFLDELMVTRDVAELHHAATMLLQDEIDLAPELAEMGVEPDAALIELLIAAGADLDALNPYGRPPLHVAAAYGYDDIVSMLLTAGASPAVRDREGRYAADVAASPELAARLEPPHRRRAAEDEGEPPLPPEIEDADYDPDHECLCGDHGRIEHACRCGHEHGAGEHDCCCGHEHGTGEHDCRCGHEHGAGEHDCCCGHEHGAGEHDCCCGQEHGAGEHDCCCGHEHGAGEHDGCCGY</sequence>
<comment type="caution">
    <text evidence="5">The sequence shown here is derived from an EMBL/GenBank/DDBJ whole genome shotgun (WGS) entry which is preliminary data.</text>
</comment>
<dbReference type="SMART" id="SM00248">
    <property type="entry name" value="ANK"/>
    <property type="match status" value="1"/>
</dbReference>
<dbReference type="InterPro" id="IPR002110">
    <property type="entry name" value="Ankyrin_rpt"/>
</dbReference>
<feature type="region of interest" description="Disordered" evidence="4">
    <location>
        <begin position="145"/>
        <end position="175"/>
    </location>
</feature>
<evidence type="ECO:0000256" key="2">
    <source>
        <dbReference type="ARBA" id="ARBA00023043"/>
    </source>
</evidence>
<dbReference type="EMBL" id="DXFQ01000067">
    <property type="protein sequence ID" value="HIX19777.1"/>
    <property type="molecule type" value="Genomic_DNA"/>
</dbReference>
<dbReference type="Gene3D" id="1.25.40.20">
    <property type="entry name" value="Ankyrin repeat-containing domain"/>
    <property type="match status" value="1"/>
</dbReference>
<gene>
    <name evidence="5" type="ORF">H9862_04145</name>
</gene>
<dbReference type="SUPFAM" id="SSF48403">
    <property type="entry name" value="Ankyrin repeat"/>
    <property type="match status" value="1"/>
</dbReference>
<dbReference type="InterPro" id="IPR050776">
    <property type="entry name" value="Ank_Repeat/CDKN_Inhibitor"/>
</dbReference>
<evidence type="ECO:0000256" key="4">
    <source>
        <dbReference type="SAM" id="MobiDB-lite"/>
    </source>
</evidence>
<reference evidence="5" key="1">
    <citation type="journal article" date="2021" name="PeerJ">
        <title>Extensive microbial diversity within the chicken gut microbiome revealed by metagenomics and culture.</title>
        <authorList>
            <person name="Gilroy R."/>
            <person name="Ravi A."/>
            <person name="Getino M."/>
            <person name="Pursley I."/>
            <person name="Horton D.L."/>
            <person name="Alikhan N.F."/>
            <person name="Baker D."/>
            <person name="Gharbi K."/>
            <person name="Hall N."/>
            <person name="Watson M."/>
            <person name="Adriaenssens E.M."/>
            <person name="Foster-Nyarko E."/>
            <person name="Jarju S."/>
            <person name="Secka A."/>
            <person name="Antonio M."/>
            <person name="Oren A."/>
            <person name="Chaudhuri R.R."/>
            <person name="La Ragione R."/>
            <person name="Hildebrand F."/>
            <person name="Pallen M.J."/>
        </authorList>
    </citation>
    <scope>NUCLEOTIDE SEQUENCE</scope>
    <source>
        <strain evidence="5">14975</strain>
    </source>
</reference>
<evidence type="ECO:0000313" key="6">
    <source>
        <dbReference type="Proteomes" id="UP000823964"/>
    </source>
</evidence>
<accession>A0A9D2AH51</accession>
<dbReference type="Proteomes" id="UP000823964">
    <property type="component" value="Unassembled WGS sequence"/>
</dbReference>
<dbReference type="AlphaFoldDB" id="A0A9D2AH51"/>
<proteinExistence type="predicted"/>
<keyword evidence="1" id="KW-0677">Repeat</keyword>
<organism evidence="5 6">
    <name type="scientific">Candidatus Akkermansia intestinigallinarum</name>
    <dbReference type="NCBI Taxonomy" id="2838431"/>
    <lineage>
        <taxon>Bacteria</taxon>
        <taxon>Pseudomonadati</taxon>
        <taxon>Verrucomicrobiota</taxon>
        <taxon>Verrucomicrobiia</taxon>
        <taxon>Verrucomicrobiales</taxon>
        <taxon>Akkermansiaceae</taxon>
        <taxon>Akkermansia</taxon>
    </lineage>
</organism>
<evidence type="ECO:0000256" key="3">
    <source>
        <dbReference type="PROSITE-ProRule" id="PRU00023"/>
    </source>
</evidence>
<evidence type="ECO:0000313" key="5">
    <source>
        <dbReference type="EMBL" id="HIX19777.1"/>
    </source>
</evidence>
<evidence type="ECO:0000256" key="1">
    <source>
        <dbReference type="ARBA" id="ARBA00022737"/>
    </source>
</evidence>
<keyword evidence="2 3" id="KW-0040">ANK repeat</keyword>
<dbReference type="InterPro" id="IPR036770">
    <property type="entry name" value="Ankyrin_rpt-contain_sf"/>
</dbReference>
<evidence type="ECO:0008006" key="7">
    <source>
        <dbReference type="Google" id="ProtNLM"/>
    </source>
</evidence>